<dbReference type="InterPro" id="IPR002052">
    <property type="entry name" value="DNA_methylase_N6_adenine_CS"/>
</dbReference>
<comment type="similarity">
    <text evidence="1">Belongs to the N(4)/N(6)-methyltransferase family.</text>
</comment>
<evidence type="ECO:0000256" key="4">
    <source>
        <dbReference type="ARBA" id="ARBA00022679"/>
    </source>
</evidence>
<dbReference type="EMBL" id="AB736170">
    <property type="protein sequence ID" value="BAN13342.1"/>
    <property type="molecule type" value="Genomic_DNA"/>
</dbReference>
<dbReference type="AlphaFoldDB" id="M5AXW7"/>
<proteinExistence type="inferred from homology"/>
<dbReference type="Pfam" id="PF01555">
    <property type="entry name" value="N6_N4_Mtase"/>
    <property type="match status" value="1"/>
</dbReference>
<evidence type="ECO:0000256" key="3">
    <source>
        <dbReference type="ARBA" id="ARBA00022603"/>
    </source>
</evidence>
<dbReference type="InterPro" id="IPR002941">
    <property type="entry name" value="DNA_methylase_N4/N6"/>
</dbReference>
<dbReference type="GO" id="GO:0003677">
    <property type="term" value="F:DNA binding"/>
    <property type="evidence" value="ECO:0007669"/>
    <property type="project" value="InterPro"/>
</dbReference>
<evidence type="ECO:0000259" key="7">
    <source>
        <dbReference type="Pfam" id="PF01555"/>
    </source>
</evidence>
<evidence type="ECO:0000256" key="5">
    <source>
        <dbReference type="ARBA" id="ARBA00022691"/>
    </source>
</evidence>
<organism evidence="8">
    <name type="scientific">Campylobacter upsaliensis</name>
    <dbReference type="NCBI Taxonomy" id="28080"/>
    <lineage>
        <taxon>Bacteria</taxon>
        <taxon>Pseudomonadati</taxon>
        <taxon>Campylobacterota</taxon>
        <taxon>Epsilonproteobacteria</taxon>
        <taxon>Campylobacterales</taxon>
        <taxon>Campylobacteraceae</taxon>
        <taxon>Campylobacter</taxon>
    </lineage>
</organism>
<dbReference type="PROSITE" id="PS00092">
    <property type="entry name" value="N6_MTASE"/>
    <property type="match status" value="1"/>
</dbReference>
<accession>M5AXW7</accession>
<dbReference type="PIRSF" id="PIRSF015855">
    <property type="entry name" value="TypeIII_Mtase_mKpnI"/>
    <property type="match status" value="1"/>
</dbReference>
<feature type="domain" description="DNA methylase N-4/N-6" evidence="7">
    <location>
        <begin position="117"/>
        <end position="435"/>
    </location>
</feature>
<keyword evidence="4" id="KW-0808">Transferase</keyword>
<sequence length="452" mass="51665">MPTKQRLTKQHIKRAHIIDSTKEHNPLLDYLAKHHPQTISEERLNLDALSQALGFSPSSMQGYGLSFIGKPLANALYSTPTTKELKELDPKHSQNIIIKGDNLHALKLLKSAYDGKIKMIYIDPPYNTKNEKFIYDDNFVKEYQKLLIELDLLKLDSNAKVLEKSEVLHFLTNPSGDKSHSGWLSFMYPRLKLARDLLKDDGVIFISIDDNEQANLKILCDEIFGEENFINCLSVENNPKGRKNDKFISVNSEFVLIYAKNKKSADRFNNIVAKNKEDMLQDKEGYYTQGQRVLVGNSSNKVINDANSDKNYVVYYNISTNDMIVKRSELKENLSIINKGYKRYASINCNGDVIENTYTFSKLIELYNSNSLIFNDNTIYEKDRNMFKQQKSLIVSTEEWDLKTESAGFKDGNFDLKKIFSMPKNPNFIKMLIKMVKTTSTNTGGGGGRYSA</sequence>
<keyword evidence="5" id="KW-0949">S-adenosyl-L-methionine</keyword>
<reference evidence="8" key="1">
    <citation type="submission" date="2012-07" db="EMBL/GenBank/DDBJ databases">
        <title>Molecular Identification and characterization of catalase and catalase-like protein genes in the urease-positive thermophilic Campylobacter (UPTC) isolates.</title>
        <authorList>
            <person name="Nakajima T."/>
            <person name="Matsubara K."/>
            <person name="Moore J.E."/>
            <person name="Millar B.C."/>
            <person name="Matsuda M."/>
        </authorList>
    </citation>
    <scope>NUCLEOTIDE SEQUENCE</scope>
    <source>
        <strain evidence="8">Maliry</strain>
    </source>
</reference>
<dbReference type="PRINTS" id="PR00506">
    <property type="entry name" value="D21N6MTFRASE"/>
</dbReference>
<dbReference type="GO" id="GO:0032259">
    <property type="term" value="P:methylation"/>
    <property type="evidence" value="ECO:0007669"/>
    <property type="project" value="UniProtKB-KW"/>
</dbReference>
<comment type="catalytic activity">
    <reaction evidence="6">
        <text>a 2'-deoxyadenosine in DNA + S-adenosyl-L-methionine = an N(6)-methyl-2'-deoxyadenosine in DNA + S-adenosyl-L-homocysteine + H(+)</text>
        <dbReference type="Rhea" id="RHEA:15197"/>
        <dbReference type="Rhea" id="RHEA-COMP:12418"/>
        <dbReference type="Rhea" id="RHEA-COMP:12419"/>
        <dbReference type="ChEBI" id="CHEBI:15378"/>
        <dbReference type="ChEBI" id="CHEBI:57856"/>
        <dbReference type="ChEBI" id="CHEBI:59789"/>
        <dbReference type="ChEBI" id="CHEBI:90615"/>
        <dbReference type="ChEBI" id="CHEBI:90616"/>
        <dbReference type="EC" id="2.1.1.72"/>
    </reaction>
</comment>
<keyword evidence="3 8" id="KW-0489">Methyltransferase</keyword>
<evidence type="ECO:0000256" key="1">
    <source>
        <dbReference type="ARBA" id="ARBA00006594"/>
    </source>
</evidence>
<dbReference type="GO" id="GO:0009007">
    <property type="term" value="F:site-specific DNA-methyltransferase (adenine-specific) activity"/>
    <property type="evidence" value="ECO:0007669"/>
    <property type="project" value="UniProtKB-EC"/>
</dbReference>
<evidence type="ECO:0000256" key="2">
    <source>
        <dbReference type="ARBA" id="ARBA00011900"/>
    </source>
</evidence>
<protein>
    <recommendedName>
        <fullName evidence="2">site-specific DNA-methyltransferase (adenine-specific)</fullName>
        <ecNumber evidence="2">2.1.1.72</ecNumber>
    </recommendedName>
</protein>
<dbReference type="EC" id="2.1.1.72" evidence="2"/>
<dbReference type="SUPFAM" id="SSF53335">
    <property type="entry name" value="S-adenosyl-L-methionine-dependent methyltransferases"/>
    <property type="match status" value="1"/>
</dbReference>
<dbReference type="InterPro" id="IPR029063">
    <property type="entry name" value="SAM-dependent_MTases_sf"/>
</dbReference>
<dbReference type="GO" id="GO:0008170">
    <property type="term" value="F:N-methyltransferase activity"/>
    <property type="evidence" value="ECO:0007669"/>
    <property type="project" value="InterPro"/>
</dbReference>
<evidence type="ECO:0000256" key="6">
    <source>
        <dbReference type="ARBA" id="ARBA00047942"/>
    </source>
</evidence>
<evidence type="ECO:0000313" key="8">
    <source>
        <dbReference type="EMBL" id="BAN13342.1"/>
    </source>
</evidence>
<dbReference type="InterPro" id="IPR002295">
    <property type="entry name" value="N4/N6-MTase_EcoPI_Mod-like"/>
</dbReference>
<dbReference type="Gene3D" id="3.40.50.150">
    <property type="entry name" value="Vaccinia Virus protein VP39"/>
    <property type="match status" value="1"/>
</dbReference>
<name>M5AXW7_CAMUP</name>